<keyword evidence="5" id="KW-1185">Reference proteome</keyword>
<feature type="domain" description="Terpene synthase metal-binding" evidence="3">
    <location>
        <begin position="134"/>
        <end position="374"/>
    </location>
</feature>
<reference evidence="4" key="1">
    <citation type="journal article" date="2012" name="Nature">
        <title>The tomato genome sequence provides insights into fleshy fruit evolution.</title>
        <authorList>
            <consortium name="Tomato Genome Consortium"/>
        </authorList>
    </citation>
    <scope>NUCLEOTIDE SEQUENCE [LARGE SCALE GENOMIC DNA]</scope>
    <source>
        <strain evidence="4">cv. Heinz 1706</strain>
    </source>
</reference>
<dbReference type="SFLD" id="SFLDS00005">
    <property type="entry name" value="Isoprenoid_Synthase_Type_I"/>
    <property type="match status" value="2"/>
</dbReference>
<dbReference type="InterPro" id="IPR050148">
    <property type="entry name" value="Terpene_synthase-like"/>
</dbReference>
<dbReference type="CDD" id="cd00684">
    <property type="entry name" value="Terpene_cyclase_plant_C1"/>
    <property type="match status" value="2"/>
</dbReference>
<comment type="pathway">
    <text evidence="1">Secondary metabolite biosynthesis; terpenoid biosynthesis.</text>
</comment>
<dbReference type="SUPFAM" id="SSF48239">
    <property type="entry name" value="Terpenoid cyclases/Protein prenyltransferases"/>
    <property type="match status" value="1"/>
</dbReference>
<dbReference type="Pfam" id="PF03936">
    <property type="entry name" value="Terpene_synth_C"/>
    <property type="match status" value="2"/>
</dbReference>
<evidence type="ECO:0000256" key="1">
    <source>
        <dbReference type="ARBA" id="ARBA00004721"/>
    </source>
</evidence>
<accession>A0A3Q7GTI4</accession>
<dbReference type="PANTHER" id="PTHR31225:SF225">
    <property type="entry name" value="SESQUITERPENE SYNTHASE 12"/>
    <property type="match status" value="1"/>
</dbReference>
<organism evidence="4">
    <name type="scientific">Solanum lycopersicum</name>
    <name type="common">Tomato</name>
    <name type="synonym">Lycopersicon esculentum</name>
    <dbReference type="NCBI Taxonomy" id="4081"/>
    <lineage>
        <taxon>Eukaryota</taxon>
        <taxon>Viridiplantae</taxon>
        <taxon>Streptophyta</taxon>
        <taxon>Embryophyta</taxon>
        <taxon>Tracheophyta</taxon>
        <taxon>Spermatophyta</taxon>
        <taxon>Magnoliopsida</taxon>
        <taxon>eudicotyledons</taxon>
        <taxon>Gunneridae</taxon>
        <taxon>Pentapetalae</taxon>
        <taxon>asterids</taxon>
        <taxon>lamiids</taxon>
        <taxon>Solanales</taxon>
        <taxon>Solanaceae</taxon>
        <taxon>Solanoideae</taxon>
        <taxon>Solaneae</taxon>
        <taxon>Solanum</taxon>
        <taxon>Solanum subgen. Lycopersicon</taxon>
    </lineage>
</organism>
<dbReference type="STRING" id="4081.A0A3Q7GTI4"/>
<dbReference type="Gene3D" id="1.50.10.130">
    <property type="entry name" value="Terpene synthase, N-terminal domain"/>
    <property type="match status" value="1"/>
</dbReference>
<dbReference type="UniPathway" id="UPA00213"/>
<dbReference type="GO" id="GO:0046246">
    <property type="term" value="P:terpene biosynthetic process"/>
    <property type="evidence" value="ECO:0000318"/>
    <property type="project" value="GO_Central"/>
</dbReference>
<sequence>MASSSSTNKSRPLANFHPTVWGYHFLSYTPQFTEITNQEKVEVNEYKERIRKMLVKAPEGSLQKLVLIDAMQLSEALTQPIRKTLPRVGARKYISIYENNVAHNHVLLKFAKLDFNVLQKLHQRELNELTRWWKDLDFANKIPYARDRLVECYFWILGVYFEPKYSRARKMMTKVLKITSVIDDTFDAYATYDELVAFTDAIQRWDASAIDSISPYMRPLYQALLDIYSEMEQVLSNEGKLDRVYYGKHEIKKIVRAYFKEAQWLNDANYIPKYEEHMEISLVTAGYMMGATNCLVGVEEFISKDTFEWLKNEPLIVRAASLISRAMDDIVGHEDEQKRGHVASIIECYMKEYGASKQEAYAKFKKEVTNVWKDINKEFFRPTEVPMFVLERALNFARVIDTLYQEVDGYTNSKGLLKDLVNSLLIESEITNQEKVEVDEWDISVIDSLPPYMRPAYQSLIDIYNEMERLLAKEEPILRKLNGWMLAILQNLINMDEYISQETFEWMINEPLIEITNQEKVEVDEYKETIRKMLVEAPEGSEQKLAEVTEAFSQPIRMTLPRVGARKYISIYENNDAHNHLLLKFAKLDFNMLQKLHQRELSDLTRWWKDLDFANKYPYARDRLVECYFWILGVYFEPKYSRARKMMTKVIQMASFFDDTFDAYATFDELEPFNNAIQRWDINAIDSVPPYLRHAYQALLDIYSEMEQALAKEFKSDRVYYAKYEMKKLVRAYFKEAQWLNNDNHIPKYEEHMENAMVSAGYMMGATTCLVGVEEFISKETFEWMINEPLIVRASSLIARAMDDIVGHEVEQQREHGASLIECYMKDYGVSKQEAYVKFQKEVTNGWMDINREFFCPDVEVPKFVLERVLNFTRVINTLYKEKDEYTNSKGKFKNMIISLLVESVEI</sequence>
<dbReference type="Gene3D" id="1.10.600.10">
    <property type="entry name" value="Farnesyl Diphosphate Synthase"/>
    <property type="match status" value="2"/>
</dbReference>
<feature type="domain" description="Terpene synthase metal-binding" evidence="3">
    <location>
        <begin position="609"/>
        <end position="849"/>
    </location>
</feature>
<evidence type="ECO:0000259" key="3">
    <source>
        <dbReference type="Pfam" id="PF03936"/>
    </source>
</evidence>
<evidence type="ECO:0000313" key="5">
    <source>
        <dbReference type="Proteomes" id="UP000004994"/>
    </source>
</evidence>
<dbReference type="InterPro" id="IPR008930">
    <property type="entry name" value="Terpenoid_cyclase/PrenylTrfase"/>
</dbReference>
<dbReference type="GO" id="GO:0016102">
    <property type="term" value="P:diterpenoid biosynthetic process"/>
    <property type="evidence" value="ECO:0007669"/>
    <property type="project" value="InterPro"/>
</dbReference>
<dbReference type="FunFam" id="1.10.600.10:FF:000007">
    <property type="entry name" value="Isoprene synthase, chloroplastic"/>
    <property type="match status" value="2"/>
</dbReference>
<dbReference type="InterPro" id="IPR044814">
    <property type="entry name" value="Terpene_cyclase_plant_C1"/>
</dbReference>
<dbReference type="GO" id="GO:0010333">
    <property type="term" value="F:terpene synthase activity"/>
    <property type="evidence" value="ECO:0000318"/>
    <property type="project" value="GO_Central"/>
</dbReference>
<dbReference type="Proteomes" id="UP000004994">
    <property type="component" value="Chromosome 6"/>
</dbReference>
<proteinExistence type="predicted"/>
<dbReference type="Gramene" id="Solyc06g059930.3.1">
    <property type="protein sequence ID" value="Solyc06g059930.3.1"/>
    <property type="gene ID" value="Solyc06g059930.3"/>
</dbReference>
<dbReference type="OMA" id="DEWDISV"/>
<name>A0A3Q7GTI4_SOLLC</name>
<dbReference type="PaxDb" id="4081-Solyc06g059910.2.1"/>
<evidence type="ECO:0000313" key="4">
    <source>
        <dbReference type="EnsemblPlants" id="Solyc06g059930.3.1"/>
    </source>
</evidence>
<dbReference type="InParanoid" id="A0A3Q7GTI4"/>
<dbReference type="SUPFAM" id="SSF48576">
    <property type="entry name" value="Terpenoid synthases"/>
    <property type="match status" value="3"/>
</dbReference>
<dbReference type="InterPro" id="IPR008949">
    <property type="entry name" value="Isoprenoid_synthase_dom_sf"/>
</dbReference>
<evidence type="ECO:0000256" key="2">
    <source>
        <dbReference type="ARBA" id="ARBA00022723"/>
    </source>
</evidence>
<dbReference type="GO" id="GO:0000287">
    <property type="term" value="F:magnesium ion binding"/>
    <property type="evidence" value="ECO:0007669"/>
    <property type="project" value="InterPro"/>
</dbReference>
<protein>
    <recommendedName>
        <fullName evidence="3">Terpene synthase metal-binding domain-containing protein</fullName>
    </recommendedName>
</protein>
<reference evidence="4" key="2">
    <citation type="submission" date="2019-01" db="UniProtKB">
        <authorList>
            <consortium name="EnsemblPlants"/>
        </authorList>
    </citation>
    <scope>IDENTIFICATION</scope>
    <source>
        <strain evidence="4">cv. Heinz 1706</strain>
    </source>
</reference>
<dbReference type="SFLD" id="SFLDG01019">
    <property type="entry name" value="Terpene_Cyclase_Like_1_C_Termi"/>
    <property type="match status" value="2"/>
</dbReference>
<dbReference type="InterPro" id="IPR034741">
    <property type="entry name" value="Terpene_cyclase-like_1_C"/>
</dbReference>
<dbReference type="InterPro" id="IPR036965">
    <property type="entry name" value="Terpene_synth_N_sf"/>
</dbReference>
<dbReference type="PANTHER" id="PTHR31225">
    <property type="entry name" value="OS04G0344100 PROTEIN-RELATED"/>
    <property type="match status" value="1"/>
</dbReference>
<dbReference type="AlphaFoldDB" id="A0A3Q7GTI4"/>
<dbReference type="EnsemblPlants" id="Solyc06g059930.3.1">
    <property type="protein sequence ID" value="Solyc06g059930.3.1"/>
    <property type="gene ID" value="Solyc06g059930.3"/>
</dbReference>
<keyword evidence="2" id="KW-0479">Metal-binding</keyword>
<dbReference type="InterPro" id="IPR005630">
    <property type="entry name" value="Terpene_synthase_metal-bd"/>
</dbReference>